<feature type="compositionally biased region" description="Basic residues" evidence="1">
    <location>
        <begin position="233"/>
        <end position="242"/>
    </location>
</feature>
<evidence type="ECO:0000313" key="2">
    <source>
        <dbReference type="EMBL" id="EGD82381.1"/>
    </source>
</evidence>
<dbReference type="Proteomes" id="UP000007799">
    <property type="component" value="Unassembled WGS sequence"/>
</dbReference>
<gene>
    <name evidence="2" type="ORF">PTSG_13195</name>
</gene>
<organism evidence="3">
    <name type="scientific">Salpingoeca rosetta (strain ATCC 50818 / BSB-021)</name>
    <dbReference type="NCBI Taxonomy" id="946362"/>
    <lineage>
        <taxon>Eukaryota</taxon>
        <taxon>Choanoflagellata</taxon>
        <taxon>Craspedida</taxon>
        <taxon>Salpingoecidae</taxon>
        <taxon>Salpingoeca</taxon>
    </lineage>
</organism>
<dbReference type="EMBL" id="GL833017">
    <property type="protein sequence ID" value="EGD82381.1"/>
    <property type="molecule type" value="Genomic_DNA"/>
</dbReference>
<keyword evidence="3" id="KW-1185">Reference proteome</keyword>
<feature type="region of interest" description="Disordered" evidence="1">
    <location>
        <begin position="196"/>
        <end position="255"/>
    </location>
</feature>
<dbReference type="InParanoid" id="F2UTC8"/>
<feature type="compositionally biased region" description="Polar residues" evidence="1">
    <location>
        <begin position="330"/>
        <end position="339"/>
    </location>
</feature>
<reference evidence="2" key="1">
    <citation type="submission" date="2009-08" db="EMBL/GenBank/DDBJ databases">
        <title>Annotation of Salpingoeca rosetta.</title>
        <authorList>
            <consortium name="The Broad Institute Genome Sequencing Platform"/>
            <person name="Russ C."/>
            <person name="Cuomo C."/>
            <person name="Burger G."/>
            <person name="Gray M.W."/>
            <person name="Holland P.W.H."/>
            <person name="King N."/>
            <person name="Lang F.B.F."/>
            <person name="Roger A.J."/>
            <person name="Ruiz-Trillo I."/>
            <person name="Young S.K."/>
            <person name="Zeng Q."/>
            <person name="Gargeya S."/>
            <person name="Alvarado L."/>
            <person name="Berlin A."/>
            <person name="Chapman S.B."/>
            <person name="Chen Z."/>
            <person name="Freedman E."/>
            <person name="Gellesch M."/>
            <person name="Goldberg J."/>
            <person name="Griggs A."/>
            <person name="Gujja S."/>
            <person name="Heilman E."/>
            <person name="Heiman D."/>
            <person name="Howarth C."/>
            <person name="Mehta T."/>
            <person name="Neiman D."/>
            <person name="Pearson M."/>
            <person name="Roberts A."/>
            <person name="Saif S."/>
            <person name="Shea T."/>
            <person name="Shenoy N."/>
            <person name="Sisk P."/>
            <person name="Stolte C."/>
            <person name="Sykes S."/>
            <person name="White J."/>
            <person name="Yandava C."/>
            <person name="Haas B."/>
            <person name="Nusbaum C."/>
            <person name="Birren B."/>
        </authorList>
    </citation>
    <scope>NUCLEOTIDE SEQUENCE [LARGE SCALE GENOMIC DNA]</scope>
    <source>
        <strain evidence="2">ATCC 50818</strain>
    </source>
</reference>
<feature type="compositionally biased region" description="Basic residues" evidence="1">
    <location>
        <begin position="376"/>
        <end position="386"/>
    </location>
</feature>
<name>F2UTC8_SALR5</name>
<evidence type="ECO:0000313" key="3">
    <source>
        <dbReference type="Proteomes" id="UP000007799"/>
    </source>
</evidence>
<dbReference type="RefSeq" id="XP_004987575.1">
    <property type="nucleotide sequence ID" value="XM_004987518.1"/>
</dbReference>
<dbReference type="InterPro" id="IPR029404">
    <property type="entry name" value="CDIN1"/>
</dbReference>
<proteinExistence type="predicted"/>
<sequence>MVAADKELELIALEGALCVKGKRYYSKTDEANRRFWFEQVTHRSKTDKISAYTYRDAQTKPRQATHAEVQLTADLAAMGVPRSAYLVEAEMKKTHETNVATPDIKFHSPTTINGACVQWIDVKSGLTFPRTSCPRLLHDFGRKLRKYVDMHGAGIVLMHQVPLSTQLEQWALRVLGEERAAKVTFWTRIRQHTTTTTVSSSRGWGGKHKRGSGGSRGSGDSKGSGGSRSDEHRHHHHHRQQRQQRQQRTYEQDGETATNMGRLLQRHGERELSSFMNSNYQDYQDDHSVSSSGSNTRDSSVDSSASSLHMLGDGYGYGYDANCGNTRAYANTPVTTSAPASPETRRRNSGVSRPNGRQPHHPHPNARWGHGGDQKHLHRRRRRHTRSVSTPPGLDGLTTTRSTEGTQDQEEQRQTEVYVPPHRRRTRH</sequence>
<protein>
    <submittedName>
        <fullName evidence="2">Uncharacterized protein</fullName>
    </submittedName>
</protein>
<feature type="region of interest" description="Disordered" evidence="1">
    <location>
        <begin position="330"/>
        <end position="428"/>
    </location>
</feature>
<feature type="compositionally biased region" description="Low complexity" evidence="1">
    <location>
        <begin position="289"/>
        <end position="305"/>
    </location>
</feature>
<dbReference type="GeneID" id="16068097"/>
<evidence type="ECO:0000256" key="1">
    <source>
        <dbReference type="SAM" id="MobiDB-lite"/>
    </source>
</evidence>
<feature type="compositionally biased region" description="Polar residues" evidence="1">
    <location>
        <begin position="397"/>
        <end position="406"/>
    </location>
</feature>
<dbReference type="KEGG" id="sre:PTSG_13195"/>
<feature type="compositionally biased region" description="Gly residues" evidence="1">
    <location>
        <begin position="212"/>
        <end position="226"/>
    </location>
</feature>
<dbReference type="Pfam" id="PF14811">
    <property type="entry name" value="TPD"/>
    <property type="match status" value="1"/>
</dbReference>
<accession>F2UTC8</accession>
<dbReference type="AlphaFoldDB" id="F2UTC8"/>
<feature type="region of interest" description="Disordered" evidence="1">
    <location>
        <begin position="281"/>
        <end position="305"/>
    </location>
</feature>